<evidence type="ECO:0000256" key="2">
    <source>
        <dbReference type="SAM" id="Phobius"/>
    </source>
</evidence>
<organism evidence="4 5">
    <name type="scientific">Marinomonas balearica</name>
    <dbReference type="NCBI Taxonomy" id="491947"/>
    <lineage>
        <taxon>Bacteria</taxon>
        <taxon>Pseudomonadati</taxon>
        <taxon>Pseudomonadota</taxon>
        <taxon>Gammaproteobacteria</taxon>
        <taxon>Oceanospirillales</taxon>
        <taxon>Oceanospirillaceae</taxon>
        <taxon>Marinomonas</taxon>
    </lineage>
</organism>
<keyword evidence="5" id="KW-1185">Reference proteome</keyword>
<dbReference type="InterPro" id="IPR013766">
    <property type="entry name" value="Thioredoxin_domain"/>
</dbReference>
<feature type="domain" description="Thioredoxin" evidence="3">
    <location>
        <begin position="98"/>
        <end position="271"/>
    </location>
</feature>
<proteinExistence type="predicted"/>
<dbReference type="SUPFAM" id="SSF52833">
    <property type="entry name" value="Thioredoxin-like"/>
    <property type="match status" value="1"/>
</dbReference>
<dbReference type="AlphaFoldDB" id="A0A4R6MDQ4"/>
<reference evidence="4 5" key="1">
    <citation type="submission" date="2019-03" db="EMBL/GenBank/DDBJ databases">
        <title>Genomic Encyclopedia of Type Strains, Phase III (KMG-III): the genomes of soil and plant-associated and newly described type strains.</title>
        <authorList>
            <person name="Whitman W."/>
        </authorList>
    </citation>
    <scope>NUCLEOTIDE SEQUENCE [LARGE SCALE GENOMIC DNA]</scope>
    <source>
        <strain evidence="4 5">CECT 7378</strain>
    </source>
</reference>
<dbReference type="PROSITE" id="PS51352">
    <property type="entry name" value="THIOREDOXIN_2"/>
    <property type="match status" value="1"/>
</dbReference>
<feature type="transmembrane region" description="Helical" evidence="2">
    <location>
        <begin position="6"/>
        <end position="24"/>
    </location>
</feature>
<dbReference type="GO" id="GO:0016491">
    <property type="term" value="F:oxidoreductase activity"/>
    <property type="evidence" value="ECO:0007669"/>
    <property type="project" value="InterPro"/>
</dbReference>
<name>A0A4R6MDQ4_9GAMM</name>
<dbReference type="Pfam" id="PF00578">
    <property type="entry name" value="AhpC-TSA"/>
    <property type="match status" value="1"/>
</dbReference>
<dbReference type="Gene3D" id="3.40.30.10">
    <property type="entry name" value="Glutaredoxin"/>
    <property type="match status" value="1"/>
</dbReference>
<dbReference type="OrthoDB" id="9809746at2"/>
<gene>
    <name evidence="4" type="ORF">DFP79_0520</name>
</gene>
<protein>
    <submittedName>
        <fullName evidence="4">Peroxiredoxin</fullName>
    </submittedName>
</protein>
<dbReference type="RefSeq" id="WP_133502388.1">
    <property type="nucleotide sequence ID" value="NZ_SNXC01000009.1"/>
</dbReference>
<accession>A0A4R6MDQ4</accession>
<dbReference type="PANTHER" id="PTHR43110">
    <property type="entry name" value="THIOL PEROXIDASE"/>
    <property type="match status" value="1"/>
</dbReference>
<evidence type="ECO:0000256" key="1">
    <source>
        <dbReference type="ARBA" id="ARBA00023284"/>
    </source>
</evidence>
<sequence>MNLIALSLSLFGFVFTFATIVLYFRTIPRGTVPKSVTGLTARLVLGVSSSVMGIFLGATGVGSASLAVYLPAGFSIAFGSLILFFLSQRKIPLGDLKVKVGDKIQPFTSTTSAGQHFSSDEFHGRRVLLKFYRGGWCPYCVAELAAFNKMAPNLERFNISVYALSKDTPQEANVHKIRDGLDVTLLSDPQLEVIRSYGAEHHKTLGQTKNPTSTLGGVALGFAPIKFEAMAIPTTLLIDENGIIRWIDQSDDIRVRSSVDRIMGTIRSEFKDDNITNLQETV</sequence>
<evidence type="ECO:0000313" key="4">
    <source>
        <dbReference type="EMBL" id="TDO99536.1"/>
    </source>
</evidence>
<dbReference type="InterPro" id="IPR036249">
    <property type="entry name" value="Thioredoxin-like_sf"/>
</dbReference>
<evidence type="ECO:0000259" key="3">
    <source>
        <dbReference type="PROSITE" id="PS51352"/>
    </source>
</evidence>
<dbReference type="GO" id="GO:0016209">
    <property type="term" value="F:antioxidant activity"/>
    <property type="evidence" value="ECO:0007669"/>
    <property type="project" value="InterPro"/>
</dbReference>
<dbReference type="Proteomes" id="UP000294656">
    <property type="component" value="Unassembled WGS sequence"/>
</dbReference>
<dbReference type="InterPro" id="IPR000866">
    <property type="entry name" value="AhpC/TSA"/>
</dbReference>
<comment type="caution">
    <text evidence="4">The sequence shown here is derived from an EMBL/GenBank/DDBJ whole genome shotgun (WGS) entry which is preliminary data.</text>
</comment>
<dbReference type="InterPro" id="IPR050455">
    <property type="entry name" value="Tpx_Peroxidase_subfamily"/>
</dbReference>
<dbReference type="PANTHER" id="PTHR43110:SF1">
    <property type="entry name" value="THIOL PEROXIDASE"/>
    <property type="match status" value="1"/>
</dbReference>
<dbReference type="EMBL" id="SNXC01000009">
    <property type="protein sequence ID" value="TDO99536.1"/>
    <property type="molecule type" value="Genomic_DNA"/>
</dbReference>
<keyword evidence="2" id="KW-0812">Transmembrane</keyword>
<keyword evidence="2" id="KW-1133">Transmembrane helix</keyword>
<feature type="transmembrane region" description="Helical" evidence="2">
    <location>
        <begin position="36"/>
        <end position="58"/>
    </location>
</feature>
<feature type="transmembrane region" description="Helical" evidence="2">
    <location>
        <begin position="64"/>
        <end position="86"/>
    </location>
</feature>
<keyword evidence="2" id="KW-0472">Membrane</keyword>
<evidence type="ECO:0000313" key="5">
    <source>
        <dbReference type="Proteomes" id="UP000294656"/>
    </source>
</evidence>
<keyword evidence="1" id="KW-0676">Redox-active center</keyword>